<comment type="caution">
    <text evidence="1">The sequence shown here is derived from an EMBL/GenBank/DDBJ whole genome shotgun (WGS) entry which is preliminary data.</text>
</comment>
<organism evidence="1 2">
    <name type="scientific">Hymenobacter edaphi</name>
    <dbReference type="NCBI Taxonomy" id="2211146"/>
    <lineage>
        <taxon>Bacteria</taxon>
        <taxon>Pseudomonadati</taxon>
        <taxon>Bacteroidota</taxon>
        <taxon>Cytophagia</taxon>
        <taxon>Cytophagales</taxon>
        <taxon>Hymenobacteraceae</taxon>
        <taxon>Hymenobacter</taxon>
    </lineage>
</organism>
<dbReference type="Proteomes" id="UP000248553">
    <property type="component" value="Unassembled WGS sequence"/>
</dbReference>
<sequence length="82" mass="8484">MGVDQVHGQVAHVVDVAPDAAAPAQVVGPKLKQHRRQRLPGHLVGLQLREQVALHQVDAGLVAAGLARGVGFEDGPAGFQVA</sequence>
<proteinExistence type="predicted"/>
<reference evidence="2" key="1">
    <citation type="submission" date="2018-05" db="EMBL/GenBank/DDBJ databases">
        <authorList>
            <person name="Nie L."/>
        </authorList>
    </citation>
    <scope>NUCLEOTIDE SEQUENCE [LARGE SCALE GENOMIC DNA]</scope>
    <source>
        <strain evidence="2">NL</strain>
    </source>
</reference>
<evidence type="ECO:0000313" key="2">
    <source>
        <dbReference type="Proteomes" id="UP000248553"/>
    </source>
</evidence>
<name>A0A328BXQ0_9BACT</name>
<protein>
    <submittedName>
        <fullName evidence="1">Uncharacterized protein</fullName>
    </submittedName>
</protein>
<gene>
    <name evidence="1" type="ORF">DLM85_03260</name>
</gene>
<accession>A0A328BXQ0</accession>
<dbReference type="EMBL" id="QHKM01000001">
    <property type="protein sequence ID" value="RAK69888.1"/>
    <property type="molecule type" value="Genomic_DNA"/>
</dbReference>
<evidence type="ECO:0000313" key="1">
    <source>
        <dbReference type="EMBL" id="RAK69888.1"/>
    </source>
</evidence>
<dbReference type="AlphaFoldDB" id="A0A328BXQ0"/>
<keyword evidence="2" id="KW-1185">Reference proteome</keyword>